<keyword evidence="4" id="KW-1185">Reference proteome</keyword>
<evidence type="ECO:0000313" key="2">
    <source>
        <dbReference type="EMBL" id="VUZ38929.1"/>
    </source>
</evidence>
<organism evidence="5">
    <name type="scientific">Hymenolepis diminuta</name>
    <name type="common">Rat tapeworm</name>
    <dbReference type="NCBI Taxonomy" id="6216"/>
    <lineage>
        <taxon>Eukaryota</taxon>
        <taxon>Metazoa</taxon>
        <taxon>Spiralia</taxon>
        <taxon>Lophotrochozoa</taxon>
        <taxon>Platyhelminthes</taxon>
        <taxon>Cestoda</taxon>
        <taxon>Eucestoda</taxon>
        <taxon>Cyclophyllidea</taxon>
        <taxon>Hymenolepididae</taxon>
        <taxon>Hymenolepis</taxon>
    </lineage>
</organism>
<gene>
    <name evidence="1" type="ORF">HDID_LOCUS10078</name>
    <name evidence="2" type="ORF">WMSIL1_LOCUS324</name>
</gene>
<evidence type="ECO:0000313" key="1">
    <source>
        <dbReference type="EMBL" id="VDL62651.1"/>
    </source>
</evidence>
<proteinExistence type="predicted"/>
<dbReference type="Proteomes" id="UP000274504">
    <property type="component" value="Unassembled WGS sequence"/>
</dbReference>
<evidence type="ECO:0000313" key="4">
    <source>
        <dbReference type="Proteomes" id="UP000321570"/>
    </source>
</evidence>
<protein>
    <submittedName>
        <fullName evidence="5">DUF4801 domain-containing protein</fullName>
    </submittedName>
</protein>
<dbReference type="AlphaFoldDB" id="A0A0R3SWL0"/>
<reference evidence="2 4" key="3">
    <citation type="submission" date="2019-07" db="EMBL/GenBank/DDBJ databases">
        <authorList>
            <person name="Jastrzebski P J."/>
            <person name="Paukszto L."/>
            <person name="Jastrzebski P J."/>
        </authorList>
    </citation>
    <scope>NUCLEOTIDE SEQUENCE [LARGE SCALE GENOMIC DNA]</scope>
    <source>
        <strain evidence="2 4">WMS-il1</strain>
    </source>
</reference>
<reference evidence="1 3" key="2">
    <citation type="submission" date="2018-11" db="EMBL/GenBank/DDBJ databases">
        <authorList>
            <consortium name="Pathogen Informatics"/>
        </authorList>
    </citation>
    <scope>NUCLEOTIDE SEQUENCE [LARGE SCALE GENOMIC DNA]</scope>
</reference>
<dbReference type="EMBL" id="CABIJS010000010">
    <property type="protein sequence ID" value="VUZ38929.1"/>
    <property type="molecule type" value="Genomic_DNA"/>
</dbReference>
<dbReference type="WBParaSite" id="HDID_0001008001-mRNA-1">
    <property type="protein sequence ID" value="HDID_0001008001-mRNA-1"/>
    <property type="gene ID" value="HDID_0001008001"/>
</dbReference>
<reference evidence="5" key="1">
    <citation type="submission" date="2017-02" db="UniProtKB">
        <authorList>
            <consortium name="WormBaseParasite"/>
        </authorList>
    </citation>
    <scope>IDENTIFICATION</scope>
</reference>
<dbReference type="EMBL" id="UYSG01011515">
    <property type="protein sequence ID" value="VDL62651.1"/>
    <property type="molecule type" value="Genomic_DNA"/>
</dbReference>
<sequence length="298" mass="34198">MFKGIRLRRKTSALSFEKKRCSSKVQLFQRTGIHFVEILPADQIKKDAIRERNFRKSDLRIVNIWPKLISKSTTGTQISVSAASEATQTVDLIENPQIYQTSIVKSENIKADSVLKSGEFQRGPKVKDLVNTLEAELGNMHLFPKMRHNSDCNVNERAEIEPRVTRKRLSLDEDLQNATERLIKELERLHSQSKCSNIDLRKSNNIEEGFAGDQTNNCSLIPAQEKLESYRSHENPISERCATFYCYKNNGNCTESEEFDWLEKIQEVEYNETLKSQQRGKGLDQIGEVLSRTRNGLS</sequence>
<dbReference type="OrthoDB" id="10371294at2759"/>
<name>A0A0R3SWL0_HYMDI</name>
<evidence type="ECO:0000313" key="3">
    <source>
        <dbReference type="Proteomes" id="UP000274504"/>
    </source>
</evidence>
<evidence type="ECO:0000313" key="5">
    <source>
        <dbReference type="WBParaSite" id="HDID_0001008001-mRNA-1"/>
    </source>
</evidence>
<dbReference type="Proteomes" id="UP000321570">
    <property type="component" value="Unassembled WGS sequence"/>
</dbReference>
<accession>A0A0R3SWL0</accession>